<dbReference type="PROSITE" id="PS51464">
    <property type="entry name" value="SIS"/>
    <property type="match status" value="1"/>
</dbReference>
<dbReference type="NCBIfam" id="NF003915">
    <property type="entry name" value="PRK05441.1"/>
    <property type="match status" value="1"/>
</dbReference>
<feature type="domain" description="SIS" evidence="2">
    <location>
        <begin position="56"/>
        <end position="189"/>
    </location>
</feature>
<evidence type="ECO:0000256" key="1">
    <source>
        <dbReference type="ARBA" id="ARBA00023277"/>
    </source>
</evidence>
<organism evidence="3">
    <name type="scientific">marine metagenome</name>
    <dbReference type="NCBI Taxonomy" id="408172"/>
    <lineage>
        <taxon>unclassified sequences</taxon>
        <taxon>metagenomes</taxon>
        <taxon>ecological metagenomes</taxon>
    </lineage>
</organism>
<dbReference type="PANTHER" id="PTHR10088">
    <property type="entry name" value="GLUCOKINASE REGULATORY PROTEIN"/>
    <property type="match status" value="1"/>
</dbReference>
<dbReference type="GO" id="GO:0009254">
    <property type="term" value="P:peptidoglycan turnover"/>
    <property type="evidence" value="ECO:0007669"/>
    <property type="project" value="TreeGrafter"/>
</dbReference>
<accession>A0A382CIM2</accession>
<gene>
    <name evidence="3" type="ORF">METZ01_LOCUS178516</name>
</gene>
<sequence>MTDWASLLTEQRNPASAHIDEVSTLELVKIVNAEDLRVAPAVGHVLEHVAQAVDLVADGFRQGGRLFYLGAGTSGRLGVLDASECPPTYSVSPERVQGLIAGGERAVFRAVEGAEDDSKGAIERLEAHQIGDHDVVMGIAASGVTPWVLGGLEHARNAGCGTVFFTCSSSAARLVDVDIKIVTEVGPEV</sequence>
<reference evidence="3" key="1">
    <citation type="submission" date="2018-05" db="EMBL/GenBank/DDBJ databases">
        <authorList>
            <person name="Lanie J.A."/>
            <person name="Ng W.-L."/>
            <person name="Kazmierczak K.M."/>
            <person name="Andrzejewski T.M."/>
            <person name="Davidsen T.M."/>
            <person name="Wayne K.J."/>
            <person name="Tettelin H."/>
            <person name="Glass J.I."/>
            <person name="Rusch D."/>
            <person name="Podicherti R."/>
            <person name="Tsui H.-C.T."/>
            <person name="Winkler M.E."/>
        </authorList>
    </citation>
    <scope>NUCLEOTIDE SEQUENCE</scope>
</reference>
<dbReference type="Pfam" id="PF22645">
    <property type="entry name" value="GKRP_SIS_N"/>
    <property type="match status" value="1"/>
</dbReference>
<dbReference type="GO" id="GO:0016835">
    <property type="term" value="F:carbon-oxygen lyase activity"/>
    <property type="evidence" value="ECO:0007669"/>
    <property type="project" value="TreeGrafter"/>
</dbReference>
<dbReference type="GO" id="GO:0046348">
    <property type="term" value="P:amino sugar catabolic process"/>
    <property type="evidence" value="ECO:0007669"/>
    <property type="project" value="TreeGrafter"/>
</dbReference>
<dbReference type="EMBL" id="UINC01034589">
    <property type="protein sequence ID" value="SVB25662.1"/>
    <property type="molecule type" value="Genomic_DNA"/>
</dbReference>
<dbReference type="InterPro" id="IPR040190">
    <property type="entry name" value="MURQ/GCKR"/>
</dbReference>
<dbReference type="GO" id="GO:0097367">
    <property type="term" value="F:carbohydrate derivative binding"/>
    <property type="evidence" value="ECO:0007669"/>
    <property type="project" value="InterPro"/>
</dbReference>
<dbReference type="GO" id="GO:0016803">
    <property type="term" value="F:ether hydrolase activity"/>
    <property type="evidence" value="ECO:0007669"/>
    <property type="project" value="TreeGrafter"/>
</dbReference>
<dbReference type="InterPro" id="IPR001347">
    <property type="entry name" value="SIS_dom"/>
</dbReference>
<name>A0A382CIM2_9ZZZZ</name>
<dbReference type="InterPro" id="IPR046348">
    <property type="entry name" value="SIS_dom_sf"/>
</dbReference>
<dbReference type="Gene3D" id="3.40.50.10490">
    <property type="entry name" value="Glucose-6-phosphate isomerase like protein, domain 1"/>
    <property type="match status" value="1"/>
</dbReference>
<dbReference type="SUPFAM" id="SSF53697">
    <property type="entry name" value="SIS domain"/>
    <property type="match status" value="1"/>
</dbReference>
<evidence type="ECO:0000313" key="3">
    <source>
        <dbReference type="EMBL" id="SVB25662.1"/>
    </source>
</evidence>
<protein>
    <recommendedName>
        <fullName evidence="2">SIS domain-containing protein</fullName>
    </recommendedName>
</protein>
<dbReference type="AlphaFoldDB" id="A0A382CIM2"/>
<proteinExistence type="predicted"/>
<evidence type="ECO:0000259" key="2">
    <source>
        <dbReference type="PROSITE" id="PS51464"/>
    </source>
</evidence>
<feature type="non-terminal residue" evidence="3">
    <location>
        <position position="189"/>
    </location>
</feature>
<keyword evidence="1" id="KW-0119">Carbohydrate metabolism</keyword>
<dbReference type="PANTHER" id="PTHR10088:SF4">
    <property type="entry name" value="GLUCOKINASE REGULATORY PROTEIN"/>
    <property type="match status" value="1"/>
</dbReference>